<dbReference type="OMA" id="CALTKTH"/>
<protein>
    <submittedName>
        <fullName evidence="1">Uncharacterized protein</fullName>
    </submittedName>
</protein>
<dbReference type="InParanoid" id="G4YVJ0"/>
<keyword evidence="2" id="KW-1185">Reference proteome</keyword>
<dbReference type="AlphaFoldDB" id="G4YVJ0"/>
<evidence type="ECO:0000313" key="2">
    <source>
        <dbReference type="Proteomes" id="UP000002640"/>
    </source>
</evidence>
<dbReference type="KEGG" id="psoj:PHYSODRAFT_483279"/>
<proteinExistence type="predicted"/>
<dbReference type="GeneID" id="20655602"/>
<accession>G4YVJ0</accession>
<name>G4YVJ0_PHYSP</name>
<dbReference type="Proteomes" id="UP000002640">
    <property type="component" value="Unassembled WGS sequence"/>
</dbReference>
<gene>
    <name evidence="1" type="ORF">PHYSODRAFT_483279</name>
</gene>
<dbReference type="EMBL" id="JH159152">
    <property type="protein sequence ID" value="EGZ25553.1"/>
    <property type="molecule type" value="Genomic_DNA"/>
</dbReference>
<organism evidence="1 2">
    <name type="scientific">Phytophthora sojae (strain P6497)</name>
    <name type="common">Soybean stem and root rot agent</name>
    <name type="synonym">Phytophthora megasperma f. sp. glycines</name>
    <dbReference type="NCBI Taxonomy" id="1094619"/>
    <lineage>
        <taxon>Eukaryota</taxon>
        <taxon>Sar</taxon>
        <taxon>Stramenopiles</taxon>
        <taxon>Oomycota</taxon>
        <taxon>Peronosporomycetes</taxon>
        <taxon>Peronosporales</taxon>
        <taxon>Peronosporaceae</taxon>
        <taxon>Phytophthora</taxon>
    </lineage>
</organism>
<sequence>MCDELKENDALILVQCMKAFRVSKSQTIPCMLCALPTPHLMRYKLLSCRCTQCKQAAPYATCPWKGKC</sequence>
<dbReference type="RefSeq" id="XP_009520841.1">
    <property type="nucleotide sequence ID" value="XM_009522546.1"/>
</dbReference>
<reference evidence="1 2" key="1">
    <citation type="journal article" date="2006" name="Science">
        <title>Phytophthora genome sequences uncover evolutionary origins and mechanisms of pathogenesis.</title>
        <authorList>
            <person name="Tyler B.M."/>
            <person name="Tripathy S."/>
            <person name="Zhang X."/>
            <person name="Dehal P."/>
            <person name="Jiang R.H."/>
            <person name="Aerts A."/>
            <person name="Arredondo F.D."/>
            <person name="Baxter L."/>
            <person name="Bensasson D."/>
            <person name="Beynon J.L."/>
            <person name="Chapman J."/>
            <person name="Damasceno C.M."/>
            <person name="Dorrance A.E."/>
            <person name="Dou D."/>
            <person name="Dickerman A.W."/>
            <person name="Dubchak I.L."/>
            <person name="Garbelotto M."/>
            <person name="Gijzen M."/>
            <person name="Gordon S.G."/>
            <person name="Govers F."/>
            <person name="Grunwald N.J."/>
            <person name="Huang W."/>
            <person name="Ivors K.L."/>
            <person name="Jones R.W."/>
            <person name="Kamoun S."/>
            <person name="Krampis K."/>
            <person name="Lamour K.H."/>
            <person name="Lee M.K."/>
            <person name="McDonald W.H."/>
            <person name="Medina M."/>
            <person name="Meijer H.J."/>
            <person name="Nordberg E.K."/>
            <person name="Maclean D.J."/>
            <person name="Ospina-Giraldo M.D."/>
            <person name="Morris P.F."/>
            <person name="Phuntumart V."/>
            <person name="Putnam N.H."/>
            <person name="Rash S."/>
            <person name="Rose J.K."/>
            <person name="Sakihama Y."/>
            <person name="Salamov A.A."/>
            <person name="Savidor A."/>
            <person name="Scheuring C.F."/>
            <person name="Smith B.M."/>
            <person name="Sobral B.W."/>
            <person name="Terry A."/>
            <person name="Torto-Alalibo T.A."/>
            <person name="Win J."/>
            <person name="Xu Z."/>
            <person name="Zhang H."/>
            <person name="Grigoriev I.V."/>
            <person name="Rokhsar D.S."/>
            <person name="Boore J.L."/>
        </authorList>
    </citation>
    <scope>NUCLEOTIDE SEQUENCE [LARGE SCALE GENOMIC DNA]</scope>
    <source>
        <strain evidence="1 2">P6497</strain>
    </source>
</reference>
<evidence type="ECO:0000313" key="1">
    <source>
        <dbReference type="EMBL" id="EGZ25553.1"/>
    </source>
</evidence>